<sequence>MNKNMLRAWTLFLNGGLRLPSSHEYTPTELSIIKIDMRTGGMDMAAPVDDGMEPMMCSFKLYGMDTNVLASFGMTSGSSFPRLTAYEGYQYTGGEYGRIDEMEGIITKITPDARPNSNLGDASLNVEMSLNYYRSTLDGRELFEIIPDQFVRRVNGVDVLAGLRSKVRI</sequence>
<protein>
    <submittedName>
        <fullName evidence="1">Tail protein</fullName>
    </submittedName>
</protein>
<proteinExistence type="predicted"/>
<evidence type="ECO:0000313" key="1">
    <source>
        <dbReference type="EMBL" id="AIR03398.1"/>
    </source>
</evidence>
<evidence type="ECO:0000313" key="2">
    <source>
        <dbReference type="Proteomes" id="UP000029481"/>
    </source>
</evidence>
<gene>
    <name evidence="1" type="ORF">JT31_01790</name>
</gene>
<dbReference type="KEGG" id="cnt:JT31_01790"/>
<organism evidence="1 2">
    <name type="scientific">Cedecea neteri</name>
    <dbReference type="NCBI Taxonomy" id="158822"/>
    <lineage>
        <taxon>Bacteria</taxon>
        <taxon>Pseudomonadati</taxon>
        <taxon>Pseudomonadota</taxon>
        <taxon>Gammaproteobacteria</taxon>
        <taxon>Enterobacterales</taxon>
        <taxon>Enterobacteriaceae</taxon>
        <taxon>Cedecea</taxon>
    </lineage>
</organism>
<name>A0A089PTU9_9ENTR</name>
<keyword evidence="2" id="KW-1185">Reference proteome</keyword>
<reference evidence="1 2" key="1">
    <citation type="submission" date="2014-09" db="EMBL/GenBank/DDBJ databases">
        <title>Cedecea neteri SSMD04 Genome Sequencing.</title>
        <authorList>
            <person name="Tan J.-Y."/>
        </authorList>
    </citation>
    <scope>NUCLEOTIDE SEQUENCE [LARGE SCALE GENOMIC DNA]</scope>
    <source>
        <strain evidence="1 2">SSMD04</strain>
    </source>
</reference>
<dbReference type="AlphaFoldDB" id="A0A089PTU9"/>
<dbReference type="Pfam" id="PF04985">
    <property type="entry name" value="Phage_tube"/>
    <property type="match status" value="1"/>
</dbReference>
<dbReference type="Proteomes" id="UP000029481">
    <property type="component" value="Chromosome"/>
</dbReference>
<dbReference type="RefSeq" id="WP_038472635.1">
    <property type="nucleotide sequence ID" value="NZ_CP009451.1"/>
</dbReference>
<accession>A0A089PTU9</accession>
<dbReference type="OrthoDB" id="3078668at2"/>
<dbReference type="EMBL" id="CP009451">
    <property type="protein sequence ID" value="AIR03398.1"/>
    <property type="molecule type" value="Genomic_DNA"/>
</dbReference>
<dbReference type="InterPro" id="IPR006498">
    <property type="entry name" value="Tail_tube"/>
</dbReference>